<reference evidence="5 6" key="1">
    <citation type="submission" date="2018-08" db="EMBL/GenBank/DDBJ databases">
        <title>The reduced genetic potential of extracellular carbohydrate catabolism in Euzebyella marina RN62, a Flavobacteriia bacterium isolated from the hadal water.</title>
        <authorList>
            <person name="Xue C."/>
        </authorList>
    </citation>
    <scope>NUCLEOTIDE SEQUENCE [LARGE SCALE GENOMIC DNA]</scope>
    <source>
        <strain evidence="5 6">RN62</strain>
    </source>
</reference>
<dbReference type="InterPro" id="IPR008969">
    <property type="entry name" value="CarboxyPept-like_regulatory"/>
</dbReference>
<feature type="domain" description="Outer membrane protein beta-barrel" evidence="4">
    <location>
        <begin position="382"/>
        <end position="787"/>
    </location>
</feature>
<evidence type="ECO:0000256" key="3">
    <source>
        <dbReference type="ARBA" id="ARBA00023237"/>
    </source>
</evidence>
<evidence type="ECO:0000313" key="5">
    <source>
        <dbReference type="EMBL" id="AYN66038.1"/>
    </source>
</evidence>
<dbReference type="PANTHER" id="PTHR40980">
    <property type="entry name" value="PLUG DOMAIN-CONTAINING PROTEIN"/>
    <property type="match status" value="1"/>
</dbReference>
<dbReference type="PANTHER" id="PTHR40980:SF4">
    <property type="entry name" value="TONB-DEPENDENT RECEPTOR-LIKE BETA-BARREL DOMAIN-CONTAINING PROTEIN"/>
    <property type="match status" value="1"/>
</dbReference>
<accession>A0A3G2L199</accession>
<dbReference type="AlphaFoldDB" id="A0A3G2L199"/>
<keyword evidence="6" id="KW-1185">Reference proteome</keyword>
<evidence type="ECO:0000313" key="6">
    <source>
        <dbReference type="Proteomes" id="UP000276309"/>
    </source>
</evidence>
<dbReference type="OrthoDB" id="8764943at2"/>
<dbReference type="GO" id="GO:0009279">
    <property type="term" value="C:cell outer membrane"/>
    <property type="evidence" value="ECO:0007669"/>
    <property type="project" value="UniProtKB-SubCell"/>
</dbReference>
<evidence type="ECO:0000256" key="1">
    <source>
        <dbReference type="ARBA" id="ARBA00004442"/>
    </source>
</evidence>
<dbReference type="InterPro" id="IPR036942">
    <property type="entry name" value="Beta-barrel_TonB_sf"/>
</dbReference>
<organism evidence="5 6">
    <name type="scientific">Euzebyella marina</name>
    <dbReference type="NCBI Taxonomy" id="1761453"/>
    <lineage>
        <taxon>Bacteria</taxon>
        <taxon>Pseudomonadati</taxon>
        <taxon>Bacteroidota</taxon>
        <taxon>Flavobacteriia</taxon>
        <taxon>Flavobacteriales</taxon>
        <taxon>Flavobacteriaceae</taxon>
        <taxon>Euzebyella</taxon>
    </lineage>
</organism>
<protein>
    <recommendedName>
        <fullName evidence="4">Outer membrane protein beta-barrel domain-containing protein</fullName>
    </recommendedName>
</protein>
<gene>
    <name evidence="5" type="ORF">D1013_00885</name>
</gene>
<dbReference type="EMBL" id="CP032050">
    <property type="protein sequence ID" value="AYN66038.1"/>
    <property type="molecule type" value="Genomic_DNA"/>
</dbReference>
<dbReference type="SUPFAM" id="SSF49464">
    <property type="entry name" value="Carboxypeptidase regulatory domain-like"/>
    <property type="match status" value="1"/>
</dbReference>
<keyword evidence="3" id="KW-0998">Cell outer membrane</keyword>
<dbReference type="Gene3D" id="2.40.170.20">
    <property type="entry name" value="TonB-dependent receptor, beta-barrel domain"/>
    <property type="match status" value="1"/>
</dbReference>
<dbReference type="SUPFAM" id="SSF56935">
    <property type="entry name" value="Porins"/>
    <property type="match status" value="1"/>
</dbReference>
<dbReference type="Pfam" id="PF13715">
    <property type="entry name" value="CarbopepD_reg_2"/>
    <property type="match status" value="1"/>
</dbReference>
<name>A0A3G2L199_9FLAO</name>
<dbReference type="Gene3D" id="2.60.40.1120">
    <property type="entry name" value="Carboxypeptidase-like, regulatory domain"/>
    <property type="match status" value="1"/>
</dbReference>
<dbReference type="Pfam" id="PF14905">
    <property type="entry name" value="OMP_b-brl_3"/>
    <property type="match status" value="1"/>
</dbReference>
<dbReference type="InterPro" id="IPR041700">
    <property type="entry name" value="OMP_b-brl_3"/>
</dbReference>
<evidence type="ECO:0000256" key="2">
    <source>
        <dbReference type="ARBA" id="ARBA00023136"/>
    </source>
</evidence>
<sequence length="809" mass="92325">MFRFEDEPKPLRKKFCPFLICLFFTVCGYSQSFSVLGTVEDEEQQPVAYANILLMSAIDSTVIDGASSKENGDFAIGGIAKGDYLLKATYMDRSSATLTIQVTNDLKIPALVLQAASELEEVVVTGNKPRLERKVDRLVYNIENTALSDSEVWEVLKRTPAVTIVGDNLSVKGSSNVGILINGKKVHLPKSDIINLLSGTSASSVESIEVITAPPAKYSAEDSALINIIMKKNLVPGYNGTVYNRYVQGVLPKHTLGTEHYFKSKRTNLSLTYNFGHDRTVVKYNDITNFLDGGETTSIYDAEQINLRKGKRHNLSAFLDYDLGENKTLSLSAITIWQPKVMRYYDTDTNIELDSLYSRFDSYNISQTEQINTSYYVDYEQNLGDNGASLMLNGHYTFYDTSKGQSLNNSFYDLDNEYAGSNDFFLNTEQYINLYSFQADVSAPIGETIKVDVGARYADISSKNIVLQQGFDMETPGIDPTLAGTFGYDEFTWAGYTSVDAEWGDWHLKSGIRGEYTETRGTWNQGNENSSNDYLKFFPSFSARYTPNNDHDFNAYYVRRISRPRYSNINPFQIFQSNFSTIEGNPNLLPATDCYTAIGYTFKDTYTVELFYKNEFNGLGQFAFQDNQYRWLRFISFNMDREYAYGIDLIYNKEITKFWDSYFLASFYNQNLQFTNLNSNLLVENELFTWFARTSNNFTFLSDRSLTANLSVMYRAPLLLENARFDGFGYVNLNFRKTFWNNAASISIGLDDIFNQGNLYSVRNYLNQNGTSRQITENRLFTLGFRYRFGNVKIRSNKKDKDVDERDRL</sequence>
<dbReference type="KEGG" id="emar:D1013_00885"/>
<comment type="subcellular location">
    <subcellularLocation>
        <location evidence="1">Cell outer membrane</location>
    </subcellularLocation>
</comment>
<evidence type="ECO:0000259" key="4">
    <source>
        <dbReference type="Pfam" id="PF14905"/>
    </source>
</evidence>
<dbReference type="Proteomes" id="UP000276309">
    <property type="component" value="Chromosome"/>
</dbReference>
<keyword evidence="2" id="KW-0472">Membrane</keyword>
<proteinExistence type="predicted"/>